<accession>A0ABV6P5H1</accession>
<dbReference type="EMBL" id="JBHLUE010000034">
    <property type="protein sequence ID" value="MFC0568274.1"/>
    <property type="molecule type" value="Genomic_DNA"/>
</dbReference>
<sequence length="352" mass="37876">MTFELGILTFGEVSPDLSTGQTPSPAERMKQTLEQARLADEVGLDVFAAGEHHRSDFVSSEPHMVLAAAAAMTKNIRLTSGVTVLSSEDPVRVFEHFATLDLISGGRAEIIAGRGSYTESFPLFGYDVADYADLFREKLDLLLAIRAGNPVTWRGTVRPPLVDADIAPRPVGDLPIWVGVGGTPASAVRTGQLGLPIALALLLGPITQFERPVDLYRRAAAQAGHDADQLRVSVNAHGFVGATSQGARDTMYPYFRVGMRENNHQRGAGFDIPRPAFDAQSTARAGLLVGSPQEVIDKLMAYHELYGISRAIIQTGFGGLPQKEHLQTIELLGTQVAPVVRREILGRSQSAA</sequence>
<dbReference type="Pfam" id="PF00296">
    <property type="entry name" value="Bac_luciferase"/>
    <property type="match status" value="1"/>
</dbReference>
<dbReference type="InterPro" id="IPR036661">
    <property type="entry name" value="Luciferase-like_sf"/>
</dbReference>
<evidence type="ECO:0000259" key="3">
    <source>
        <dbReference type="Pfam" id="PF00296"/>
    </source>
</evidence>
<gene>
    <name evidence="4" type="ORF">ACFFHU_29565</name>
</gene>
<dbReference type="RefSeq" id="WP_377343749.1">
    <property type="nucleotide sequence ID" value="NZ_JBHLUE010000034.1"/>
</dbReference>
<keyword evidence="1" id="KW-0560">Oxidoreductase</keyword>
<evidence type="ECO:0000256" key="1">
    <source>
        <dbReference type="ARBA" id="ARBA00023002"/>
    </source>
</evidence>
<feature type="domain" description="Luciferase-like" evidence="3">
    <location>
        <begin position="4"/>
        <end position="305"/>
    </location>
</feature>
<evidence type="ECO:0000313" key="4">
    <source>
        <dbReference type="EMBL" id="MFC0568274.1"/>
    </source>
</evidence>
<name>A0ABV6P5H1_9ACTN</name>
<dbReference type="PANTHER" id="PTHR30137:SF8">
    <property type="entry name" value="BLR5498 PROTEIN"/>
    <property type="match status" value="1"/>
</dbReference>
<evidence type="ECO:0000313" key="5">
    <source>
        <dbReference type="Proteomes" id="UP001589894"/>
    </source>
</evidence>
<dbReference type="InterPro" id="IPR011251">
    <property type="entry name" value="Luciferase-like_dom"/>
</dbReference>
<dbReference type="Proteomes" id="UP001589894">
    <property type="component" value="Unassembled WGS sequence"/>
</dbReference>
<dbReference type="InterPro" id="IPR050766">
    <property type="entry name" value="Bact_Lucif_Oxidored"/>
</dbReference>
<protein>
    <submittedName>
        <fullName evidence="4">LLM class flavin-dependent oxidoreductase</fullName>
    </submittedName>
</protein>
<organism evidence="4 5">
    <name type="scientific">Plantactinospora siamensis</name>
    <dbReference type="NCBI Taxonomy" id="555372"/>
    <lineage>
        <taxon>Bacteria</taxon>
        <taxon>Bacillati</taxon>
        <taxon>Actinomycetota</taxon>
        <taxon>Actinomycetes</taxon>
        <taxon>Micromonosporales</taxon>
        <taxon>Micromonosporaceae</taxon>
        <taxon>Plantactinospora</taxon>
    </lineage>
</organism>
<comment type="caution">
    <text evidence="4">The sequence shown here is derived from an EMBL/GenBank/DDBJ whole genome shotgun (WGS) entry which is preliminary data.</text>
</comment>
<evidence type="ECO:0000256" key="2">
    <source>
        <dbReference type="ARBA" id="ARBA00023033"/>
    </source>
</evidence>
<reference evidence="4 5" key="1">
    <citation type="submission" date="2024-09" db="EMBL/GenBank/DDBJ databases">
        <authorList>
            <person name="Sun Q."/>
            <person name="Mori K."/>
        </authorList>
    </citation>
    <scope>NUCLEOTIDE SEQUENCE [LARGE SCALE GENOMIC DNA]</scope>
    <source>
        <strain evidence="4 5">TBRC 2205</strain>
    </source>
</reference>
<dbReference type="SUPFAM" id="SSF51679">
    <property type="entry name" value="Bacterial luciferase-like"/>
    <property type="match status" value="1"/>
</dbReference>
<dbReference type="Gene3D" id="3.20.20.30">
    <property type="entry name" value="Luciferase-like domain"/>
    <property type="match status" value="1"/>
</dbReference>
<proteinExistence type="predicted"/>
<keyword evidence="5" id="KW-1185">Reference proteome</keyword>
<dbReference type="PANTHER" id="PTHR30137">
    <property type="entry name" value="LUCIFERASE-LIKE MONOOXYGENASE"/>
    <property type="match status" value="1"/>
</dbReference>
<keyword evidence="2" id="KW-0503">Monooxygenase</keyword>